<dbReference type="InterPro" id="IPR001647">
    <property type="entry name" value="HTH_TetR"/>
</dbReference>
<dbReference type="PANTHER" id="PTHR30055:SF234">
    <property type="entry name" value="HTH-TYPE TRANSCRIPTIONAL REGULATOR BETI"/>
    <property type="match status" value="1"/>
</dbReference>
<evidence type="ECO:0000256" key="1">
    <source>
        <dbReference type="ARBA" id="ARBA00023015"/>
    </source>
</evidence>
<dbReference type="GO" id="GO:0000976">
    <property type="term" value="F:transcription cis-regulatory region binding"/>
    <property type="evidence" value="ECO:0007669"/>
    <property type="project" value="TreeGrafter"/>
</dbReference>
<feature type="DNA-binding region" description="H-T-H motif" evidence="4">
    <location>
        <begin position="36"/>
        <end position="55"/>
    </location>
</feature>
<keyword evidence="1" id="KW-0805">Transcription regulation</keyword>
<evidence type="ECO:0000313" key="7">
    <source>
        <dbReference type="Proteomes" id="UP000638353"/>
    </source>
</evidence>
<dbReference type="RefSeq" id="WP_189823752.1">
    <property type="nucleotide sequence ID" value="NZ_BMVC01000004.1"/>
</dbReference>
<dbReference type="Pfam" id="PF00440">
    <property type="entry name" value="TetR_N"/>
    <property type="match status" value="1"/>
</dbReference>
<reference evidence="6" key="2">
    <citation type="submission" date="2020-09" db="EMBL/GenBank/DDBJ databases">
        <authorList>
            <person name="Sun Q."/>
            <person name="Ohkuma M."/>
        </authorList>
    </citation>
    <scope>NUCLEOTIDE SEQUENCE</scope>
    <source>
        <strain evidence="6">JCM 4637</strain>
    </source>
</reference>
<sequence>MEPTASPDAPRQIPLRERLVDAGVELVESGGPGSLGLREIARRAGVSHGAPRRYFPTHHSLLSAIARRGFDDLKVRFERVGGEAGSAPEEQLRALARSYVDFALERRGMFELMFRHDLLASEVHAAGAEGPRLREETLPLLTAVAALIGRCRNSHAASAPEAAAALWANLHGIAQLWTWGSLPLALDVPPGGGPASREALDRLVKAAVDAHLGGPRQVTV</sequence>
<organism evidence="6 7">
    <name type="scientific">Streptomyces finlayi</name>
    <dbReference type="NCBI Taxonomy" id="67296"/>
    <lineage>
        <taxon>Bacteria</taxon>
        <taxon>Bacillati</taxon>
        <taxon>Actinomycetota</taxon>
        <taxon>Actinomycetes</taxon>
        <taxon>Kitasatosporales</taxon>
        <taxon>Streptomycetaceae</taxon>
        <taxon>Streptomyces</taxon>
    </lineage>
</organism>
<dbReference type="PANTHER" id="PTHR30055">
    <property type="entry name" value="HTH-TYPE TRANSCRIPTIONAL REGULATOR RUTR"/>
    <property type="match status" value="1"/>
</dbReference>
<dbReference type="GO" id="GO:0003700">
    <property type="term" value="F:DNA-binding transcription factor activity"/>
    <property type="evidence" value="ECO:0007669"/>
    <property type="project" value="TreeGrafter"/>
</dbReference>
<dbReference type="PROSITE" id="PS50977">
    <property type="entry name" value="HTH_TETR_2"/>
    <property type="match status" value="1"/>
</dbReference>
<name>A0A918WWW8_9ACTN</name>
<evidence type="ECO:0000313" key="6">
    <source>
        <dbReference type="EMBL" id="GHC91455.1"/>
    </source>
</evidence>
<evidence type="ECO:0000259" key="5">
    <source>
        <dbReference type="PROSITE" id="PS50977"/>
    </source>
</evidence>
<evidence type="ECO:0000256" key="2">
    <source>
        <dbReference type="ARBA" id="ARBA00023125"/>
    </source>
</evidence>
<protein>
    <submittedName>
        <fullName evidence="6">TetR family transcriptional regulator</fullName>
    </submittedName>
</protein>
<evidence type="ECO:0000256" key="3">
    <source>
        <dbReference type="ARBA" id="ARBA00023163"/>
    </source>
</evidence>
<proteinExistence type="predicted"/>
<dbReference type="SUPFAM" id="SSF46689">
    <property type="entry name" value="Homeodomain-like"/>
    <property type="match status" value="1"/>
</dbReference>
<feature type="domain" description="HTH tetR-type" evidence="5">
    <location>
        <begin position="13"/>
        <end position="73"/>
    </location>
</feature>
<evidence type="ECO:0000256" key="4">
    <source>
        <dbReference type="PROSITE-ProRule" id="PRU00335"/>
    </source>
</evidence>
<reference evidence="6" key="1">
    <citation type="journal article" date="2014" name="Int. J. Syst. Evol. Microbiol.">
        <title>Complete genome sequence of Corynebacterium casei LMG S-19264T (=DSM 44701T), isolated from a smear-ripened cheese.</title>
        <authorList>
            <consortium name="US DOE Joint Genome Institute (JGI-PGF)"/>
            <person name="Walter F."/>
            <person name="Albersmeier A."/>
            <person name="Kalinowski J."/>
            <person name="Ruckert C."/>
        </authorList>
    </citation>
    <scope>NUCLEOTIDE SEQUENCE</scope>
    <source>
        <strain evidence="6">JCM 4637</strain>
    </source>
</reference>
<keyword evidence="3" id="KW-0804">Transcription</keyword>
<comment type="caution">
    <text evidence="6">The sequence shown here is derived from an EMBL/GenBank/DDBJ whole genome shotgun (WGS) entry which is preliminary data.</text>
</comment>
<dbReference type="AlphaFoldDB" id="A0A918WWW8"/>
<dbReference type="Proteomes" id="UP000638353">
    <property type="component" value="Unassembled WGS sequence"/>
</dbReference>
<dbReference type="Pfam" id="PF13305">
    <property type="entry name" value="TetR_C_33"/>
    <property type="match status" value="1"/>
</dbReference>
<gene>
    <name evidence="6" type="ORF">GCM10010334_26490</name>
</gene>
<dbReference type="InterPro" id="IPR050109">
    <property type="entry name" value="HTH-type_TetR-like_transc_reg"/>
</dbReference>
<dbReference type="InterPro" id="IPR025996">
    <property type="entry name" value="MT1864/Rv1816-like_C"/>
</dbReference>
<dbReference type="SUPFAM" id="SSF48498">
    <property type="entry name" value="Tetracyclin repressor-like, C-terminal domain"/>
    <property type="match status" value="1"/>
</dbReference>
<dbReference type="InterPro" id="IPR036271">
    <property type="entry name" value="Tet_transcr_reg_TetR-rel_C_sf"/>
</dbReference>
<dbReference type="InterPro" id="IPR009057">
    <property type="entry name" value="Homeodomain-like_sf"/>
</dbReference>
<dbReference type="EMBL" id="BMVC01000004">
    <property type="protein sequence ID" value="GHC91455.1"/>
    <property type="molecule type" value="Genomic_DNA"/>
</dbReference>
<dbReference type="Gene3D" id="1.10.357.10">
    <property type="entry name" value="Tetracycline Repressor, domain 2"/>
    <property type="match status" value="1"/>
</dbReference>
<accession>A0A918WWW8</accession>
<keyword evidence="2 4" id="KW-0238">DNA-binding</keyword>